<evidence type="ECO:0008006" key="4">
    <source>
        <dbReference type="Google" id="ProtNLM"/>
    </source>
</evidence>
<keyword evidence="3" id="KW-1185">Reference proteome</keyword>
<dbReference type="EMBL" id="JAKKSL010000005">
    <property type="protein sequence ID" value="MCI2285498.1"/>
    <property type="molecule type" value="Genomic_DNA"/>
</dbReference>
<accession>A0ABS9X5I4</accession>
<feature type="signal peptide" evidence="1">
    <location>
        <begin position="1"/>
        <end position="25"/>
    </location>
</feature>
<evidence type="ECO:0000313" key="2">
    <source>
        <dbReference type="EMBL" id="MCI2285498.1"/>
    </source>
</evidence>
<comment type="caution">
    <text evidence="2">The sequence shown here is derived from an EMBL/GenBank/DDBJ whole genome shotgun (WGS) entry which is preliminary data.</text>
</comment>
<reference evidence="2" key="1">
    <citation type="submission" date="2022-01" db="EMBL/GenBank/DDBJ databases">
        <title>Colwellia maritima, isolated from seawater.</title>
        <authorList>
            <person name="Kristyanto S."/>
            <person name="Jung J."/>
            <person name="Jeon C.O."/>
        </authorList>
    </citation>
    <scope>NUCLEOTIDE SEQUENCE</scope>
    <source>
        <strain evidence="2">MSW7</strain>
    </source>
</reference>
<name>A0ABS9X5I4_9GAMM</name>
<evidence type="ECO:0000256" key="1">
    <source>
        <dbReference type="SAM" id="SignalP"/>
    </source>
</evidence>
<protein>
    <recommendedName>
        <fullName evidence="4">TonB-dependent receptor</fullName>
    </recommendedName>
</protein>
<dbReference type="RefSeq" id="WP_242288378.1">
    <property type="nucleotide sequence ID" value="NZ_JAKKSL010000005.1"/>
</dbReference>
<evidence type="ECO:0000313" key="3">
    <source>
        <dbReference type="Proteomes" id="UP001139646"/>
    </source>
</evidence>
<keyword evidence="1" id="KW-0732">Signal</keyword>
<organism evidence="2 3">
    <name type="scientific">Colwellia maritima</name>
    <dbReference type="NCBI Taxonomy" id="2912588"/>
    <lineage>
        <taxon>Bacteria</taxon>
        <taxon>Pseudomonadati</taxon>
        <taxon>Pseudomonadota</taxon>
        <taxon>Gammaproteobacteria</taxon>
        <taxon>Alteromonadales</taxon>
        <taxon>Colwelliaceae</taxon>
        <taxon>Colwellia</taxon>
    </lineage>
</organism>
<proteinExistence type="predicted"/>
<sequence length="90" mass="9580">MTLNLNKSILAIAIGLSLSSTTAFSQENAISDSAKDTDIERIITVGTRMSNRTVADSPAPIDIISSDAIKNSGATKAHPICYVNLRHHLT</sequence>
<dbReference type="Proteomes" id="UP001139646">
    <property type="component" value="Unassembled WGS sequence"/>
</dbReference>
<feature type="chain" id="PRO_5045641072" description="TonB-dependent receptor" evidence="1">
    <location>
        <begin position="26"/>
        <end position="90"/>
    </location>
</feature>
<gene>
    <name evidence="2" type="ORF">L3081_21490</name>
</gene>